<reference evidence="2 3" key="1">
    <citation type="submission" date="2013-02" db="EMBL/GenBank/DDBJ databases">
        <title>The Genome Sequence of Plasmodium inui San Antonio 1.</title>
        <authorList>
            <consortium name="The Broad Institute Genome Sequencing Platform"/>
            <consortium name="The Broad Institute Genome Sequencing Center for Infectious Disease"/>
            <person name="Neafsey D."/>
            <person name="Cheeseman I."/>
            <person name="Volkman S."/>
            <person name="Adams J."/>
            <person name="Walker B."/>
            <person name="Young S.K."/>
            <person name="Zeng Q."/>
            <person name="Gargeya S."/>
            <person name="Fitzgerald M."/>
            <person name="Haas B."/>
            <person name="Abouelleil A."/>
            <person name="Alvarado L."/>
            <person name="Arachchi H.M."/>
            <person name="Berlin A.M."/>
            <person name="Chapman S.B."/>
            <person name="Dewar J."/>
            <person name="Goldberg J."/>
            <person name="Griggs A."/>
            <person name="Gujja S."/>
            <person name="Hansen M."/>
            <person name="Howarth C."/>
            <person name="Imamovic A."/>
            <person name="Larimer J."/>
            <person name="McCowan C."/>
            <person name="Murphy C."/>
            <person name="Neiman D."/>
            <person name="Pearson M."/>
            <person name="Priest M."/>
            <person name="Roberts A."/>
            <person name="Saif S."/>
            <person name="Shea T."/>
            <person name="Sisk P."/>
            <person name="Sykes S."/>
            <person name="Wortman J."/>
            <person name="Nusbaum C."/>
            <person name="Birren B."/>
        </authorList>
    </citation>
    <scope>NUCLEOTIDE SEQUENCE [LARGE SCALE GENOMIC DNA]</scope>
    <source>
        <strain evidence="2 3">San Antonio 1</strain>
    </source>
</reference>
<feature type="compositionally biased region" description="Basic and acidic residues" evidence="1">
    <location>
        <begin position="761"/>
        <end position="775"/>
    </location>
</feature>
<feature type="compositionally biased region" description="Low complexity" evidence="1">
    <location>
        <begin position="1773"/>
        <end position="1789"/>
    </location>
</feature>
<evidence type="ECO:0000313" key="3">
    <source>
        <dbReference type="Proteomes" id="UP000030640"/>
    </source>
</evidence>
<dbReference type="RefSeq" id="XP_008816745.1">
    <property type="nucleotide sequence ID" value="XM_008818523.1"/>
</dbReference>
<feature type="region of interest" description="Disordered" evidence="1">
    <location>
        <begin position="342"/>
        <end position="395"/>
    </location>
</feature>
<dbReference type="EMBL" id="KI965470">
    <property type="protein sequence ID" value="EUD66604.1"/>
    <property type="molecule type" value="Genomic_DNA"/>
</dbReference>
<feature type="compositionally biased region" description="Basic and acidic residues" evidence="1">
    <location>
        <begin position="890"/>
        <end position="901"/>
    </location>
</feature>
<protein>
    <submittedName>
        <fullName evidence="2">Uncharacterized protein</fullName>
    </submittedName>
</protein>
<feature type="region of interest" description="Disordered" evidence="1">
    <location>
        <begin position="697"/>
        <end position="789"/>
    </location>
</feature>
<sequence length="2029" mass="230598">MVQPLQYGGHQMEGGEDSVVSASRGGGEAPLELGDVAATSDVTSGIPSGIPSGITSGITSGIPPPITGVSGDEKNVQLGESPPNVPPLGTPSMDEEDKYGFLSYSNYFFLEEPNYVNTYFDVKDILKNTNPTLTSFFKYIALLSHVIYFDQVEEKKLLTSTDVQNIKHILLKNEQSNITSDTVAYSCIVLLLDVIKLSPHSGIKNYVYCQLAKNAQKIENLFFPIYSYQKGKHRDHSYVVRKNEAIFISDFVTLNVINLLNGEDKLTRNYGLRLCLLFRHHLSGCNHLVHIVLRIIFKKINFDEFTLALLVLTKWTPFLSHDVLYHVVRGLYHSAVGRSSRREIPTAGKHTTGGASTEKLRQRDVGGSPPDGCTDGEVNQAEKQRHTQGHTQSYTQTAKLHVGETKKGPILDNPFTFTISMYLAKIANRMNDMFPYVSYFLFRKLWKMINSLFSEEEKPCASEEAAITILRAYFHSTTILSHQNGFLTNLQIISIKFLLMVPQTTLMKRRQLTYFALKSLLFLMKKKSIHVFPFVDDISGKRNSFDQRVSSFHFSYFSFVSTIREYEVVAWLNRLPLCRGDSPALFMFVKIVYQFFKAASGENYLTRSERNGGSILPRLANHCKGENSGEVIAAGNHPNRFQMNILPSLSRAHRDPFIHNFVCTLRESLPIEMYHPDGYPKWDDKFTPDYAMEEKEHLPVGSGGDQLASPPHKENSNQGEEKKRSSCENDSTGGEERGQFCFTITLSDSGGSDDRNDSDDGGVRDGCDTAEEHFPQESMSKLAKPDGRTRQRRMDLFFERFVQLAKENEKASDINVKKLDITLKIRGGGGPHKGEQHHREERQQGEQQKEERLEEHPLQEDPEAERETHSANERTDQAEGERVKTHHPRRESNPPPKREDGTLLNSRQPKPNTGDQAMAESEKSSLSDAISEISNGQNSPPKKNTIRDLLYTQVKTDKQGEIRKKNVFPYCYKWLKKNKIRLQSFVSKDKLEDFTFGESFFAQFKKAFLKKKKKKYSRPWDRRGVNRTYDFGQVHDEREGSPSGEDIPDDSTLYRVMFIRLLFFLNRHSSDSVSIKMCIFKTLTILGKYIVYDEDVREFVHLLNSFFHIFVHNKGDSNVDTHLDGVANSELIGETCHTSNNVSGMSRGTYIEGRPNFNYRRGSKYTHSGTDLNHDDRLYTVRGIGGHITSSDLETRDETNSDLFLSDLLHRRLRDPPGESGNCTSYQQSGAFKSAMQTCLLSVAANLGNCTNGHLLNCLFHSFCSNEFVPFFHLLFTLRAEKIVHILRDPFFYLLIDCQETKGDYSPRGKADEEYGMSSNRVTEGAKKTKKKTSFDTLVSRVKGGRRVYFLKRSKFFQTFNICQHENDHPASYHNVRHLFHLALVSYGKGQEVSAALRRKVYVFLSQVNSPSDGNQVWEKENQRGGPRVGWGDTRGEAGAGQRLPQGSNSGESAIDQETHPRRGSGGGGDRYSSSGRDSTDSNGTSDTPPSTCASSDDQPSSAERDHPSDCSSISSMSNKSLRRKVQKMYRKLQHQEKVASEENVQVANLKKNENSLFYLYRSGKYCMCAGFYKHGYSIFGKLFVVANSGDVKLWFRVLLNYCNFFCRKRRKSYGDWKTFLSSTKFLLISEQCMKEIRIFQQNFFLFGFFLKVQINMYRAVEDLLTLVSDIRDEINFTLTYFVCNIERIITSLVETTLGILTLAGIRHSFAGLSKRVLFLYVVFLKSTFVLCSFLRHKVIPFLFLSPSFVLRAPPVDSGTDSNGSSGGGSSGEGSNVERSSGEGSNVERSSVRRNGERSGRRRAVFNIGSCILHDLVHFYLNKSKIRRMRNNIFAKEMTDTQGKNFPDVFDYVMTLWRVAACKFFFYEHVQKIKELYHQFFKDGMVNKKKILAFMKIYLEVFYRMDLPTPPRVFSSVAVPYVSSSTYVYRSIKGRAPSEVESLKCVGQLVSHKAATVRDFHYCNVKLILSNKVIREVNVRNEGINITYTAHIKMAEDEWKDFAIFLTPLDGRKRLLGQAKATVLYFKYV</sequence>
<feature type="region of interest" description="Disordered" evidence="1">
    <location>
        <begin position="1412"/>
        <end position="1521"/>
    </location>
</feature>
<feature type="region of interest" description="Disordered" evidence="1">
    <location>
        <begin position="1759"/>
        <end position="1796"/>
    </location>
</feature>
<keyword evidence="3" id="KW-1185">Reference proteome</keyword>
<gene>
    <name evidence="2" type="ORF">C922_02925</name>
</gene>
<dbReference type="OrthoDB" id="392851at2759"/>
<accession>W7AC07</accession>
<feature type="region of interest" description="Disordered" evidence="1">
    <location>
        <begin position="1"/>
        <end position="28"/>
    </location>
</feature>
<proteinExistence type="predicted"/>
<feature type="compositionally biased region" description="Polar residues" evidence="1">
    <location>
        <begin position="903"/>
        <end position="915"/>
    </location>
</feature>
<dbReference type="Proteomes" id="UP000030640">
    <property type="component" value="Unassembled WGS sequence"/>
</dbReference>
<feature type="region of interest" description="Disordered" evidence="1">
    <location>
        <begin position="806"/>
        <end position="946"/>
    </location>
</feature>
<dbReference type="GeneID" id="20038199"/>
<feature type="compositionally biased region" description="Basic and acidic residues" evidence="1">
    <location>
        <begin position="832"/>
        <end position="883"/>
    </location>
</feature>
<organism evidence="2 3">
    <name type="scientific">Plasmodium inui San Antonio 1</name>
    <dbReference type="NCBI Taxonomy" id="1237626"/>
    <lineage>
        <taxon>Eukaryota</taxon>
        <taxon>Sar</taxon>
        <taxon>Alveolata</taxon>
        <taxon>Apicomplexa</taxon>
        <taxon>Aconoidasida</taxon>
        <taxon>Haemosporida</taxon>
        <taxon>Plasmodiidae</taxon>
        <taxon>Plasmodium</taxon>
        <taxon>Plasmodium (Plasmodium)</taxon>
    </lineage>
</organism>
<name>W7AC07_9APIC</name>
<feature type="compositionally biased region" description="Polar residues" evidence="1">
    <location>
        <begin position="1493"/>
        <end position="1502"/>
    </location>
</feature>
<feature type="region of interest" description="Disordered" evidence="1">
    <location>
        <begin position="68"/>
        <end position="91"/>
    </location>
</feature>
<feature type="compositionally biased region" description="Basic and acidic residues" evidence="1">
    <location>
        <begin position="806"/>
        <end position="823"/>
    </location>
</feature>
<feature type="compositionally biased region" description="Low complexity" evidence="1">
    <location>
        <begin position="1471"/>
        <end position="1492"/>
    </location>
</feature>
<feature type="compositionally biased region" description="Polar residues" evidence="1">
    <location>
        <begin position="926"/>
        <end position="942"/>
    </location>
</feature>
<dbReference type="VEuPathDB" id="PlasmoDB:C922_02925"/>
<feature type="compositionally biased region" description="Polar residues" evidence="1">
    <location>
        <begin position="1510"/>
        <end position="1520"/>
    </location>
</feature>
<evidence type="ECO:0000313" key="2">
    <source>
        <dbReference type="EMBL" id="EUD66604.1"/>
    </source>
</evidence>
<evidence type="ECO:0000256" key="1">
    <source>
        <dbReference type="SAM" id="MobiDB-lite"/>
    </source>
</evidence>
<feature type="compositionally biased region" description="Basic and acidic residues" evidence="1">
    <location>
        <begin position="711"/>
        <end position="727"/>
    </location>
</feature>